<organism evidence="2 3">
    <name type="scientific">Aphis craccivora</name>
    <name type="common">Cowpea aphid</name>
    <dbReference type="NCBI Taxonomy" id="307492"/>
    <lineage>
        <taxon>Eukaryota</taxon>
        <taxon>Metazoa</taxon>
        <taxon>Ecdysozoa</taxon>
        <taxon>Arthropoda</taxon>
        <taxon>Hexapoda</taxon>
        <taxon>Insecta</taxon>
        <taxon>Pterygota</taxon>
        <taxon>Neoptera</taxon>
        <taxon>Paraneoptera</taxon>
        <taxon>Hemiptera</taxon>
        <taxon>Sternorrhyncha</taxon>
        <taxon>Aphidomorpha</taxon>
        <taxon>Aphidoidea</taxon>
        <taxon>Aphididae</taxon>
        <taxon>Aphidini</taxon>
        <taxon>Aphis</taxon>
        <taxon>Aphis</taxon>
    </lineage>
</organism>
<dbReference type="AlphaFoldDB" id="A0A6G0VJG9"/>
<sequence length="212" mass="24220">MQLTQRMMIFLLFEDDLHESQNINDSQKIVSDYLLNSNIKSPNDFPASLKSLYIEYNTAVPSSAHVERLFSAGGQLYKKAAVLQQLYKDDLGKTFPNECVHFRAHILSLKKMKKIVPGTAQDLLTFIKVNNLIELYPYVDIALKMLLCTPSSNCSAERSFSALKRVKNYLQSTIGMERLNSLAMLNIESKLTNELQYDDIIDEFANQQARKK</sequence>
<accession>A0A6G0VJG9</accession>
<dbReference type="Proteomes" id="UP000478052">
    <property type="component" value="Unassembled WGS sequence"/>
</dbReference>
<proteinExistence type="predicted"/>
<comment type="caution">
    <text evidence="2">The sequence shown here is derived from an EMBL/GenBank/DDBJ whole genome shotgun (WGS) entry which is preliminary data.</text>
</comment>
<evidence type="ECO:0000313" key="3">
    <source>
        <dbReference type="Proteomes" id="UP000478052"/>
    </source>
</evidence>
<dbReference type="OrthoDB" id="6629154at2759"/>
<dbReference type="InterPro" id="IPR008906">
    <property type="entry name" value="HATC_C_dom"/>
</dbReference>
<evidence type="ECO:0000259" key="1">
    <source>
        <dbReference type="Pfam" id="PF05699"/>
    </source>
</evidence>
<dbReference type="PANTHER" id="PTHR45749:SF23">
    <property type="entry name" value="ZINC FINGER MYM-TYPE PROTEIN 1-LIKE"/>
    <property type="match status" value="1"/>
</dbReference>
<dbReference type="GO" id="GO:0046983">
    <property type="term" value="F:protein dimerization activity"/>
    <property type="evidence" value="ECO:0007669"/>
    <property type="project" value="InterPro"/>
</dbReference>
<dbReference type="PANTHER" id="PTHR45749">
    <property type="match status" value="1"/>
</dbReference>
<evidence type="ECO:0000313" key="2">
    <source>
        <dbReference type="EMBL" id="KAF0688469.1"/>
    </source>
</evidence>
<dbReference type="Pfam" id="PF05699">
    <property type="entry name" value="Dimer_Tnp_hAT"/>
    <property type="match status" value="1"/>
</dbReference>
<feature type="non-terminal residue" evidence="2">
    <location>
        <position position="212"/>
    </location>
</feature>
<dbReference type="EMBL" id="VUJU01016604">
    <property type="protein sequence ID" value="KAF0688469.1"/>
    <property type="molecule type" value="Genomic_DNA"/>
</dbReference>
<reference evidence="2 3" key="1">
    <citation type="submission" date="2019-08" db="EMBL/GenBank/DDBJ databases">
        <title>Whole genome of Aphis craccivora.</title>
        <authorList>
            <person name="Voronova N.V."/>
            <person name="Shulinski R.S."/>
            <person name="Bandarenka Y.V."/>
            <person name="Zhorov D.G."/>
            <person name="Warner D."/>
        </authorList>
    </citation>
    <scope>NUCLEOTIDE SEQUENCE [LARGE SCALE GENOMIC DNA]</scope>
    <source>
        <strain evidence="2">180601</strain>
        <tissue evidence="2">Whole Body</tissue>
    </source>
</reference>
<gene>
    <name evidence="2" type="ORF">FWK35_00037345</name>
</gene>
<feature type="domain" description="HAT C-terminal dimerisation" evidence="1">
    <location>
        <begin position="119"/>
        <end position="190"/>
    </location>
</feature>
<name>A0A6G0VJG9_APHCR</name>
<keyword evidence="3" id="KW-1185">Reference proteome</keyword>
<protein>
    <submittedName>
        <fullName evidence="2">Zinc finger MYM-type protein 1-like</fullName>
    </submittedName>
</protein>